<dbReference type="Proteomes" id="UP000019050">
    <property type="component" value="Unassembled WGS sequence"/>
</dbReference>
<comment type="caution">
    <text evidence="1">The sequence shown here is derived from an EMBL/GenBank/DDBJ whole genome shotgun (WGS) entry which is preliminary data.</text>
</comment>
<dbReference type="EMBL" id="ACIN03000014">
    <property type="protein sequence ID" value="ESK65029.1"/>
    <property type="molecule type" value="Genomic_DNA"/>
</dbReference>
<sequence>MNYKDYLGHEIKVKLGDGILEHSQNWQWFVEYIEENYNLSDIDSFCDFNERINPLIHVFHCFLNILEICNRDLQFKDLLLSEIYLISKYYVGAIERERCSDEINTKFAKILFLVVWITKLQNSGNATKYIIDDRFLKQRNFHQAINMLAFDYDKEAILLYLENTSLVGFEEAKQNIEDNLNKVVYNSSEIFLKNYEGDLLSVNCFDYQLFDRESNLTWQENTLLDMLKISIREGKIEPMFSSGDSIVPDYRSWTPHLLDQLKSYFNHSISNYVIESVDFLLNRRDPSLEIIETHCKLLMELISKGDTYDIISSSTYKILAMLFSEGVMDKITKTEVIRNFYKTIHSITSINLLLELRQSFPINKNQIRSVKDYIENQYKDILLIKDIDTLTQYLGNADIARCINQKYYNMTKAKFLELIEGVKEISVANLFYQAMLFLLEVNRTNQNIDKRIVKQDMINIQAYWQHNIYQKQVETLHEYSKMTKVPKVEVEKYNNSVMINPIVIAKACIISKESDMISTMEHVSEHAIIYLVNRITLRPIFPMKDKEINFDRHDTDNILKSQVEGIIEKYGYKFMNILSLDIYVSVLHKQFEENAKLAIAMFDREKELYTLVEELLGFPLIPYEGNITLGHLTQLFPLLEIEIRHLGKLFGIVPFKESLDEFMKFKDPSSILRELLDNIYRELNGFENAPDLLFVYHFMYNSNSLNIRNECIHGREYIEGNQIRFGFKVTLLALYMVKYRRDLILTNTAKTDRKTS</sequence>
<gene>
    <name evidence="1" type="ORF">GCWU000182_001571</name>
</gene>
<protein>
    <recommendedName>
        <fullName evidence="3">DUF4209 domain-containing protein</fullName>
    </recommendedName>
</protein>
<evidence type="ECO:0008006" key="3">
    <source>
        <dbReference type="Google" id="ProtNLM"/>
    </source>
</evidence>
<organism evidence="1 2">
    <name type="scientific">Abiotrophia defectiva ATCC 49176</name>
    <dbReference type="NCBI Taxonomy" id="592010"/>
    <lineage>
        <taxon>Bacteria</taxon>
        <taxon>Bacillati</taxon>
        <taxon>Bacillota</taxon>
        <taxon>Bacilli</taxon>
        <taxon>Lactobacillales</taxon>
        <taxon>Aerococcaceae</taxon>
        <taxon>Abiotrophia</taxon>
    </lineage>
</organism>
<dbReference type="RefSeq" id="WP_023392213.1">
    <property type="nucleotide sequence ID" value="NZ_KI535341.1"/>
</dbReference>
<keyword evidence="2" id="KW-1185">Reference proteome</keyword>
<evidence type="ECO:0000313" key="2">
    <source>
        <dbReference type="Proteomes" id="UP000019050"/>
    </source>
</evidence>
<accession>W1Q586</accession>
<reference evidence="1" key="1">
    <citation type="submission" date="2013-06" db="EMBL/GenBank/DDBJ databases">
        <authorList>
            <person name="Weinstock G."/>
            <person name="Sodergren E."/>
            <person name="Clifton S."/>
            <person name="Fulton L."/>
            <person name="Fulton B."/>
            <person name="Courtney L."/>
            <person name="Fronick C."/>
            <person name="Harrison M."/>
            <person name="Strong C."/>
            <person name="Farmer C."/>
            <person name="Delahaunty K."/>
            <person name="Markovic C."/>
            <person name="Hall O."/>
            <person name="Minx P."/>
            <person name="Tomlinson C."/>
            <person name="Mitreva M."/>
            <person name="Nelson J."/>
            <person name="Hou S."/>
            <person name="Wollam A."/>
            <person name="Pepin K.H."/>
            <person name="Johnson M."/>
            <person name="Bhonagiri V."/>
            <person name="Nash W.E."/>
            <person name="Warren W."/>
            <person name="Chinwalla A."/>
            <person name="Mardis E.R."/>
            <person name="Wilson R.K."/>
        </authorList>
    </citation>
    <scope>NUCLEOTIDE SEQUENCE [LARGE SCALE GENOMIC DNA]</scope>
    <source>
        <strain evidence="1">ATCC 49176</strain>
    </source>
</reference>
<dbReference type="eggNOG" id="ENOG502ZASP">
    <property type="taxonomic scope" value="Bacteria"/>
</dbReference>
<name>W1Q586_ABIDE</name>
<proteinExistence type="predicted"/>
<dbReference type="GeneID" id="84817215"/>
<dbReference type="AlphaFoldDB" id="W1Q586"/>
<dbReference type="HOGENOM" id="CLU_367881_0_0_9"/>
<evidence type="ECO:0000313" key="1">
    <source>
        <dbReference type="EMBL" id="ESK65029.1"/>
    </source>
</evidence>